<dbReference type="EMBL" id="JAAMPC010000002">
    <property type="protein sequence ID" value="KAG2325055.1"/>
    <property type="molecule type" value="Genomic_DNA"/>
</dbReference>
<feature type="compositionally biased region" description="Basic and acidic residues" evidence="1">
    <location>
        <begin position="106"/>
        <end position="150"/>
    </location>
</feature>
<dbReference type="AlphaFoldDB" id="A0A8X7W9M3"/>
<feature type="compositionally biased region" description="Low complexity" evidence="1">
    <location>
        <begin position="75"/>
        <end position="87"/>
    </location>
</feature>
<dbReference type="Proteomes" id="UP000886595">
    <property type="component" value="Unassembled WGS sequence"/>
</dbReference>
<evidence type="ECO:0000313" key="2">
    <source>
        <dbReference type="EMBL" id="KAG2325055.1"/>
    </source>
</evidence>
<feature type="region of interest" description="Disordered" evidence="1">
    <location>
        <begin position="106"/>
        <end position="163"/>
    </location>
</feature>
<accession>A0A8X7W9M3</accession>
<feature type="compositionally biased region" description="Acidic residues" evidence="1">
    <location>
        <begin position="151"/>
        <end position="163"/>
    </location>
</feature>
<sequence length="163" mass="18452">MGNLYSISKTIKHKTLRKRIIISQSYYYLNHLNVTGALKQLSELGAVDIEGKVTDEEFEVSSEGAAALLLRRGESSSSANMSSSSTSKSEDTATFLRKRDGYWAGEEEHLREAEEAKREREWSLKEREGGKMEAERETERGRDLGLKEERETEEAEADMAERG</sequence>
<comment type="caution">
    <text evidence="2">The sequence shown here is derived from an EMBL/GenBank/DDBJ whole genome shotgun (WGS) entry which is preliminary data.</text>
</comment>
<evidence type="ECO:0000256" key="1">
    <source>
        <dbReference type="SAM" id="MobiDB-lite"/>
    </source>
</evidence>
<evidence type="ECO:0000313" key="3">
    <source>
        <dbReference type="Proteomes" id="UP000886595"/>
    </source>
</evidence>
<name>A0A8X7W9M3_BRACI</name>
<feature type="region of interest" description="Disordered" evidence="1">
    <location>
        <begin position="71"/>
        <end position="93"/>
    </location>
</feature>
<proteinExistence type="predicted"/>
<protein>
    <submittedName>
        <fullName evidence="2">Uncharacterized protein</fullName>
    </submittedName>
</protein>
<organism evidence="2 3">
    <name type="scientific">Brassica carinata</name>
    <name type="common">Ethiopian mustard</name>
    <name type="synonym">Abyssinian cabbage</name>
    <dbReference type="NCBI Taxonomy" id="52824"/>
    <lineage>
        <taxon>Eukaryota</taxon>
        <taxon>Viridiplantae</taxon>
        <taxon>Streptophyta</taxon>
        <taxon>Embryophyta</taxon>
        <taxon>Tracheophyta</taxon>
        <taxon>Spermatophyta</taxon>
        <taxon>Magnoliopsida</taxon>
        <taxon>eudicotyledons</taxon>
        <taxon>Gunneridae</taxon>
        <taxon>Pentapetalae</taxon>
        <taxon>rosids</taxon>
        <taxon>malvids</taxon>
        <taxon>Brassicales</taxon>
        <taxon>Brassicaceae</taxon>
        <taxon>Brassiceae</taxon>
        <taxon>Brassica</taxon>
    </lineage>
</organism>
<keyword evidence="3" id="KW-1185">Reference proteome</keyword>
<gene>
    <name evidence="2" type="ORF">Bca52824_007783</name>
</gene>
<reference evidence="2 3" key="1">
    <citation type="submission" date="2020-02" db="EMBL/GenBank/DDBJ databases">
        <authorList>
            <person name="Ma Q."/>
            <person name="Huang Y."/>
            <person name="Song X."/>
            <person name="Pei D."/>
        </authorList>
    </citation>
    <scope>NUCLEOTIDE SEQUENCE [LARGE SCALE GENOMIC DNA]</scope>
    <source>
        <strain evidence="2">Sxm20200214</strain>
        <tissue evidence="2">Leaf</tissue>
    </source>
</reference>